<evidence type="ECO:0000313" key="2">
    <source>
        <dbReference type="Proteomes" id="UP000286211"/>
    </source>
</evidence>
<reference evidence="1 2" key="1">
    <citation type="submission" date="2018-08" db="EMBL/GenBank/DDBJ databases">
        <title>A genome reference for cultivated species of the human gut microbiota.</title>
        <authorList>
            <person name="Zou Y."/>
            <person name="Xue W."/>
            <person name="Luo G."/>
        </authorList>
    </citation>
    <scope>NUCLEOTIDE SEQUENCE [LARGE SCALE GENOMIC DNA]</scope>
    <source>
        <strain evidence="1 2">AF46-2NS</strain>
    </source>
</reference>
<dbReference type="Proteomes" id="UP000286211">
    <property type="component" value="Unassembled WGS sequence"/>
</dbReference>
<organism evidence="1 2">
    <name type="scientific">Segatella copri</name>
    <dbReference type="NCBI Taxonomy" id="165179"/>
    <lineage>
        <taxon>Bacteria</taxon>
        <taxon>Pseudomonadati</taxon>
        <taxon>Bacteroidota</taxon>
        <taxon>Bacteroidia</taxon>
        <taxon>Bacteroidales</taxon>
        <taxon>Prevotellaceae</taxon>
        <taxon>Segatella</taxon>
    </lineage>
</organism>
<sequence length="309" mass="34975">MNINKIDKIMPDFSDTERRLVDLLEVGAKFRFDGVEYIVSKPSCKPTVAKGECKTDVYVQTNSVNGDKVFKISVKQQNADFLENKMSHERAVEIFGAKADEVIMQATNSIKENFQKTPIIYFVRKGRTDAKSITLGWKFEFVNKTGGNLSSSMQLTTQQIVDVYSGTSLPDDKKNAIVNGEEVIDSGIADFILVVDQDKNMTIEDFEKGLMTIEKFVETEKPTVYFACKALNYRAEKDKWDGDRPLSVYVDWRIENSELVGELRFDEPLHHKGNEIGNRIQNLLLELGINSDNFLRLKDVIDSSISVCG</sequence>
<dbReference type="AlphaFoldDB" id="A0A3R6F860"/>
<gene>
    <name evidence="1" type="ORF">DW079_13775</name>
</gene>
<evidence type="ECO:0000313" key="1">
    <source>
        <dbReference type="EMBL" id="RHK07584.1"/>
    </source>
</evidence>
<name>A0A3R6F860_9BACT</name>
<accession>A0A3R6F860</accession>
<comment type="caution">
    <text evidence="1">The sequence shown here is derived from an EMBL/GenBank/DDBJ whole genome shotgun (WGS) entry which is preliminary data.</text>
</comment>
<proteinExistence type="predicted"/>
<protein>
    <submittedName>
        <fullName evidence="1">Uncharacterized protein</fullName>
    </submittedName>
</protein>
<dbReference type="EMBL" id="QRNB01000113">
    <property type="protein sequence ID" value="RHK07584.1"/>
    <property type="molecule type" value="Genomic_DNA"/>
</dbReference>